<dbReference type="PROSITE" id="PS50024">
    <property type="entry name" value="SEA"/>
    <property type="match status" value="1"/>
</dbReference>
<gene>
    <name evidence="7" type="ORF">NP493_194g02002</name>
</gene>
<evidence type="ECO:0000313" key="7">
    <source>
        <dbReference type="EMBL" id="KAK2186624.1"/>
    </source>
</evidence>
<dbReference type="SUPFAM" id="SSF57196">
    <property type="entry name" value="EGF/Laminin"/>
    <property type="match status" value="1"/>
</dbReference>
<evidence type="ECO:0000259" key="6">
    <source>
        <dbReference type="PROSITE" id="PS50026"/>
    </source>
</evidence>
<feature type="transmembrane region" description="Helical" evidence="4">
    <location>
        <begin position="49"/>
        <end position="72"/>
    </location>
</feature>
<dbReference type="PROSITE" id="PS00022">
    <property type="entry name" value="EGF_1"/>
    <property type="match status" value="1"/>
</dbReference>
<keyword evidence="4" id="KW-0472">Membrane</keyword>
<evidence type="ECO:0000259" key="5">
    <source>
        <dbReference type="PROSITE" id="PS50024"/>
    </source>
</evidence>
<feature type="region of interest" description="Disordered" evidence="3">
    <location>
        <begin position="1"/>
        <end position="28"/>
    </location>
</feature>
<dbReference type="SMART" id="SM00181">
    <property type="entry name" value="EGF"/>
    <property type="match status" value="2"/>
</dbReference>
<dbReference type="AlphaFoldDB" id="A0AAD9P225"/>
<dbReference type="Pfam" id="PF00008">
    <property type="entry name" value="EGF"/>
    <property type="match status" value="1"/>
</dbReference>
<feature type="domain" description="SEA" evidence="5">
    <location>
        <begin position="80"/>
        <end position="194"/>
    </location>
</feature>
<reference evidence="7" key="1">
    <citation type="journal article" date="2023" name="Mol. Biol. Evol.">
        <title>Third-Generation Sequencing Reveals the Adaptive Role of the Epigenome in Three Deep-Sea Polychaetes.</title>
        <authorList>
            <person name="Perez M."/>
            <person name="Aroh O."/>
            <person name="Sun Y."/>
            <person name="Lan Y."/>
            <person name="Juniper S.K."/>
            <person name="Young C.R."/>
            <person name="Angers B."/>
            <person name="Qian P.Y."/>
        </authorList>
    </citation>
    <scope>NUCLEOTIDE SEQUENCE</scope>
    <source>
        <strain evidence="7">R07B-5</strain>
    </source>
</reference>
<dbReference type="SUPFAM" id="SSF82671">
    <property type="entry name" value="SEA domain"/>
    <property type="match status" value="1"/>
</dbReference>
<sequence length="370" mass="40727">MTRAVPSYMPNYQMPTVGPARPSPTPNLPVKRRRVKRHSKPFLHGHRGVALLVLAMIAIMIGVIVGIIVLAGQKPPEPPEKQEVQGKVKLDGKEYVNAYGDKNSPEYKQLAHQFCGKMMTTLTEGDLGDDAQQCRVDSFKKGSIDVLFTIIVQQFSARGSDKKLIKPDALAEVIKKDIVKERTYKYCGSNGNNSATRRVYQYCGSNGNNSATRRVYRYCGSNGNNSATRRVYRYCSSNGNNSATRRVYRYCGSNGNNSATRRTYSYSGSRQTYLIKSVTGICTNTTCENDGICNDTNGAVVCSCADGYSGARCGHELTFCELQNPCQNGGTCIDRGEDNYLCVCPKCNCSDAEPFDNCTIGKCVRLLFGK</sequence>
<feature type="domain" description="EGF-like" evidence="6">
    <location>
        <begin position="278"/>
        <end position="314"/>
    </location>
</feature>
<dbReference type="InterPro" id="IPR036364">
    <property type="entry name" value="SEA_dom_sf"/>
</dbReference>
<comment type="caution">
    <text evidence="2">Lacks conserved residue(s) required for the propagation of feature annotation.</text>
</comment>
<keyword evidence="4" id="KW-0812">Transmembrane</keyword>
<proteinExistence type="predicted"/>
<dbReference type="PROSITE" id="PS01186">
    <property type="entry name" value="EGF_2"/>
    <property type="match status" value="1"/>
</dbReference>
<keyword evidence="4" id="KW-1133">Transmembrane helix</keyword>
<dbReference type="EMBL" id="JAODUO010000194">
    <property type="protein sequence ID" value="KAK2186624.1"/>
    <property type="molecule type" value="Genomic_DNA"/>
</dbReference>
<accession>A0AAD9P225</accession>
<dbReference type="Pfam" id="PF07974">
    <property type="entry name" value="EGF_2"/>
    <property type="match status" value="1"/>
</dbReference>
<evidence type="ECO:0000256" key="4">
    <source>
        <dbReference type="SAM" id="Phobius"/>
    </source>
</evidence>
<feature type="domain" description="EGF-like" evidence="6">
    <location>
        <begin position="316"/>
        <end position="348"/>
    </location>
</feature>
<dbReference type="CDD" id="cd00054">
    <property type="entry name" value="EGF_CA"/>
    <property type="match status" value="2"/>
</dbReference>
<keyword evidence="1 2" id="KW-1015">Disulfide bond</keyword>
<dbReference type="InterPro" id="IPR000742">
    <property type="entry name" value="EGF"/>
</dbReference>
<name>A0AAD9P225_RIDPI</name>
<dbReference type="Proteomes" id="UP001209878">
    <property type="component" value="Unassembled WGS sequence"/>
</dbReference>
<keyword evidence="2" id="KW-0245">EGF-like domain</keyword>
<keyword evidence="8" id="KW-1185">Reference proteome</keyword>
<evidence type="ECO:0000256" key="3">
    <source>
        <dbReference type="SAM" id="MobiDB-lite"/>
    </source>
</evidence>
<feature type="disulfide bond" evidence="2">
    <location>
        <begin position="304"/>
        <end position="313"/>
    </location>
</feature>
<protein>
    <recommendedName>
        <fullName evidence="9">EGF-like domain-containing protein</fullName>
    </recommendedName>
</protein>
<dbReference type="InterPro" id="IPR013111">
    <property type="entry name" value="EGF_extracell"/>
</dbReference>
<dbReference type="Gene3D" id="2.10.25.10">
    <property type="entry name" value="Laminin"/>
    <property type="match status" value="2"/>
</dbReference>
<dbReference type="Gene3D" id="3.30.70.960">
    <property type="entry name" value="SEA domain"/>
    <property type="match status" value="1"/>
</dbReference>
<organism evidence="7 8">
    <name type="scientific">Ridgeia piscesae</name>
    <name type="common">Tubeworm</name>
    <dbReference type="NCBI Taxonomy" id="27915"/>
    <lineage>
        <taxon>Eukaryota</taxon>
        <taxon>Metazoa</taxon>
        <taxon>Spiralia</taxon>
        <taxon>Lophotrochozoa</taxon>
        <taxon>Annelida</taxon>
        <taxon>Polychaeta</taxon>
        <taxon>Sedentaria</taxon>
        <taxon>Canalipalpata</taxon>
        <taxon>Sabellida</taxon>
        <taxon>Siboglinidae</taxon>
        <taxon>Ridgeia</taxon>
    </lineage>
</organism>
<comment type="caution">
    <text evidence="7">The sequence shown here is derived from an EMBL/GenBank/DDBJ whole genome shotgun (WGS) entry which is preliminary data.</text>
</comment>
<evidence type="ECO:0000313" key="8">
    <source>
        <dbReference type="Proteomes" id="UP001209878"/>
    </source>
</evidence>
<evidence type="ECO:0000256" key="1">
    <source>
        <dbReference type="ARBA" id="ARBA00023157"/>
    </source>
</evidence>
<evidence type="ECO:0008006" key="9">
    <source>
        <dbReference type="Google" id="ProtNLM"/>
    </source>
</evidence>
<dbReference type="PROSITE" id="PS50026">
    <property type="entry name" value="EGF_3"/>
    <property type="match status" value="2"/>
</dbReference>
<dbReference type="InterPro" id="IPR000082">
    <property type="entry name" value="SEA_dom"/>
</dbReference>
<dbReference type="Pfam" id="PF01390">
    <property type="entry name" value="SEA"/>
    <property type="match status" value="1"/>
</dbReference>
<evidence type="ECO:0000256" key="2">
    <source>
        <dbReference type="PROSITE-ProRule" id="PRU00076"/>
    </source>
</evidence>